<name>A0A2Z7AE02_9LAMI</name>
<reference evidence="1 2" key="1">
    <citation type="journal article" date="2015" name="Proc. Natl. Acad. Sci. U.S.A.">
        <title>The resurrection genome of Boea hygrometrica: A blueprint for survival of dehydration.</title>
        <authorList>
            <person name="Xiao L."/>
            <person name="Yang G."/>
            <person name="Zhang L."/>
            <person name="Yang X."/>
            <person name="Zhao S."/>
            <person name="Ji Z."/>
            <person name="Zhou Q."/>
            <person name="Hu M."/>
            <person name="Wang Y."/>
            <person name="Chen M."/>
            <person name="Xu Y."/>
            <person name="Jin H."/>
            <person name="Xiao X."/>
            <person name="Hu G."/>
            <person name="Bao F."/>
            <person name="Hu Y."/>
            <person name="Wan P."/>
            <person name="Li L."/>
            <person name="Deng X."/>
            <person name="Kuang T."/>
            <person name="Xiang C."/>
            <person name="Zhu J.K."/>
            <person name="Oliver M.J."/>
            <person name="He Y."/>
        </authorList>
    </citation>
    <scope>NUCLEOTIDE SEQUENCE [LARGE SCALE GENOMIC DNA]</scope>
    <source>
        <strain evidence="2">cv. XS01</strain>
    </source>
</reference>
<gene>
    <name evidence="1" type="ORF">F511_07942</name>
</gene>
<evidence type="ECO:0000313" key="2">
    <source>
        <dbReference type="Proteomes" id="UP000250235"/>
    </source>
</evidence>
<keyword evidence="2" id="KW-1185">Reference proteome</keyword>
<evidence type="ECO:0000313" key="1">
    <source>
        <dbReference type="EMBL" id="KZV17182.1"/>
    </source>
</evidence>
<dbReference type="AlphaFoldDB" id="A0A2Z7AE02"/>
<dbReference type="Proteomes" id="UP000250235">
    <property type="component" value="Unassembled WGS sequence"/>
</dbReference>
<accession>A0A2Z7AE02</accession>
<protein>
    <submittedName>
        <fullName evidence="1">Uncharacterized protein</fullName>
    </submittedName>
</protein>
<proteinExistence type="predicted"/>
<organism evidence="1 2">
    <name type="scientific">Dorcoceras hygrometricum</name>
    <dbReference type="NCBI Taxonomy" id="472368"/>
    <lineage>
        <taxon>Eukaryota</taxon>
        <taxon>Viridiplantae</taxon>
        <taxon>Streptophyta</taxon>
        <taxon>Embryophyta</taxon>
        <taxon>Tracheophyta</taxon>
        <taxon>Spermatophyta</taxon>
        <taxon>Magnoliopsida</taxon>
        <taxon>eudicotyledons</taxon>
        <taxon>Gunneridae</taxon>
        <taxon>Pentapetalae</taxon>
        <taxon>asterids</taxon>
        <taxon>lamiids</taxon>
        <taxon>Lamiales</taxon>
        <taxon>Gesneriaceae</taxon>
        <taxon>Didymocarpoideae</taxon>
        <taxon>Trichosporeae</taxon>
        <taxon>Loxocarpinae</taxon>
        <taxon>Dorcoceras</taxon>
    </lineage>
</organism>
<dbReference type="EMBL" id="KV018452">
    <property type="protein sequence ID" value="KZV17182.1"/>
    <property type="molecule type" value="Genomic_DNA"/>
</dbReference>
<sequence>MFFDCPEVRLGSSHPSSSMNDTRWVEIERLDCKLLVLHVKGMGSTHDSTSCIARLRYCMFYMLAGFMEALRTEAEVEVEDVTKMIGEMDLVLARFQRMNPPMFTGAERGLMAKGWVTVTSVGKSGIWLERVHRRGNNPLISHSKVQLVVLRRDRNLSLSPNDQDSNHENRLGLEDLLDLSFWDRIKLK</sequence>